<feature type="transmembrane region" description="Helical" evidence="1">
    <location>
        <begin position="143"/>
        <end position="159"/>
    </location>
</feature>
<dbReference type="EMBL" id="CAMXCT030000120">
    <property type="protein sequence ID" value="CAL4761500.1"/>
    <property type="molecule type" value="Genomic_DNA"/>
</dbReference>
<dbReference type="EMBL" id="CAMXCT010000120">
    <property type="protein sequence ID" value="CAI3974188.1"/>
    <property type="molecule type" value="Genomic_DNA"/>
</dbReference>
<sequence>MPSAVNQSLSLHNDLGDLTRAEANAIIDRNGMFLGASRDFWILLVTCVSAMAVCFLMTFGTVELNTRRRRKADPESDEEMVEPLTKPSPDVGFAQKTLFKGSRYGTSFAFHADLALRGSLVALFCAATYCFEFLAWWRHQGWSMGYVVVILAFTLYLDLGSTVNSAWTGFYGTLLPVLNCWLMFFLYPNGVKRGDMSSMVFGWVDFFVFVLLTFALGFATNAKMYALSWQAYFSMCFLNPFDTTVFSRGAADVQLQAAETGALMGTIIGCVFAIFVAILPRNISALNKAQDLMIDLAWSHGRLLEQLMELGCFRMQPQAASVFAVEVQNLQQQLEEIRNLLSISWWECFDLGAAGQSRLMLLEMCRSVDFLNDWVEAMVMAVQHAKGSKDPELAHIMDGAQKELLQLIYSTKGSLQRSASAAAQGDLNSETEERLEFCLSELEDGQVKLHEVFKTRLKQDGSWQRFFTSSHLPQFALASSASGYTQKVADLLESMAEFDPSDRAVGPCRGFLQGVIALPGKDLVSWDANLNILKLMATFTLCFILGRLGIGSQTKFVPAFNATPAGTVAYLIFQGGDQAAALKKNMDRFMGVAFGSMLGTMTIGTCGSLVGYFGWYGSSVLFLVIYFALEFLALYVYFGSPSFFYVGLMFSCFFATSALRPIDDIMALGKSNYQNILSQLMAILIATLMDILADKSLSIRATANLEKFIVVTDEAFDSYPLSTRSETREMRKEGLAHLCAASADGAEAAREPRCLGVPWREDLWNRMLKVCTETWQCLTLVSTTLNPTTDQEKSLRASVEVLFRSPTFKQEMRHMRHRQAKTFQLAMHFMKQNYYDERSVEMMELQEALVSSKPLLAEASVPQIMKELQAGLNIEEKAHRLLDNQICAVAMFLMMFEALVEREAQLEAAILQQPEVWQLLAQEDVEDQDSTFSAD</sequence>
<dbReference type="AlphaFoldDB" id="A0A9P1BIR5"/>
<feature type="transmembrane region" description="Helical" evidence="1">
    <location>
        <begin position="40"/>
        <end position="62"/>
    </location>
</feature>
<evidence type="ECO:0000313" key="4">
    <source>
        <dbReference type="Proteomes" id="UP001152797"/>
    </source>
</evidence>
<feature type="transmembrane region" description="Helical" evidence="1">
    <location>
        <begin position="643"/>
        <end position="662"/>
    </location>
</feature>
<dbReference type="EMBL" id="CAMXCT020000120">
    <property type="protein sequence ID" value="CAL1127563.1"/>
    <property type="molecule type" value="Genomic_DNA"/>
</dbReference>
<protein>
    <submittedName>
        <fullName evidence="2">Uncharacterized protein</fullName>
    </submittedName>
</protein>
<gene>
    <name evidence="2" type="ORF">C1SCF055_LOCUS2612</name>
</gene>
<evidence type="ECO:0000256" key="1">
    <source>
        <dbReference type="SAM" id="Phobius"/>
    </source>
</evidence>
<dbReference type="OrthoDB" id="413238at2759"/>
<keyword evidence="1" id="KW-0812">Transmembrane</keyword>
<proteinExistence type="predicted"/>
<feature type="transmembrane region" description="Helical" evidence="1">
    <location>
        <begin position="199"/>
        <end position="218"/>
    </location>
</feature>
<feature type="transmembrane region" description="Helical" evidence="1">
    <location>
        <begin position="166"/>
        <end position="187"/>
    </location>
</feature>
<feature type="transmembrane region" description="Helical" evidence="1">
    <location>
        <begin position="225"/>
        <end position="241"/>
    </location>
</feature>
<comment type="caution">
    <text evidence="2">The sequence shown here is derived from an EMBL/GenBank/DDBJ whole genome shotgun (WGS) entry which is preliminary data.</text>
</comment>
<reference evidence="3" key="2">
    <citation type="submission" date="2024-04" db="EMBL/GenBank/DDBJ databases">
        <authorList>
            <person name="Chen Y."/>
            <person name="Shah S."/>
            <person name="Dougan E. K."/>
            <person name="Thang M."/>
            <person name="Chan C."/>
        </authorList>
    </citation>
    <scope>NUCLEOTIDE SEQUENCE [LARGE SCALE GENOMIC DNA]</scope>
</reference>
<feature type="transmembrane region" description="Helical" evidence="1">
    <location>
        <begin position="114"/>
        <end position="137"/>
    </location>
</feature>
<organism evidence="2">
    <name type="scientific">Cladocopium goreaui</name>
    <dbReference type="NCBI Taxonomy" id="2562237"/>
    <lineage>
        <taxon>Eukaryota</taxon>
        <taxon>Sar</taxon>
        <taxon>Alveolata</taxon>
        <taxon>Dinophyceae</taxon>
        <taxon>Suessiales</taxon>
        <taxon>Symbiodiniaceae</taxon>
        <taxon>Cladocopium</taxon>
    </lineage>
</organism>
<evidence type="ECO:0000313" key="3">
    <source>
        <dbReference type="EMBL" id="CAL1127563.1"/>
    </source>
</evidence>
<dbReference type="Proteomes" id="UP001152797">
    <property type="component" value="Unassembled WGS sequence"/>
</dbReference>
<feature type="transmembrane region" description="Helical" evidence="1">
    <location>
        <begin position="594"/>
        <end position="614"/>
    </location>
</feature>
<keyword evidence="4" id="KW-1185">Reference proteome</keyword>
<keyword evidence="1" id="KW-0472">Membrane</keyword>
<reference evidence="2" key="1">
    <citation type="submission" date="2022-10" db="EMBL/GenBank/DDBJ databases">
        <authorList>
            <person name="Chen Y."/>
            <person name="Dougan E. K."/>
            <person name="Chan C."/>
            <person name="Rhodes N."/>
            <person name="Thang M."/>
        </authorList>
    </citation>
    <scope>NUCLEOTIDE SEQUENCE</scope>
</reference>
<name>A0A9P1BIR5_9DINO</name>
<feature type="transmembrane region" description="Helical" evidence="1">
    <location>
        <begin position="261"/>
        <end position="279"/>
    </location>
</feature>
<evidence type="ECO:0000313" key="2">
    <source>
        <dbReference type="EMBL" id="CAI3974188.1"/>
    </source>
</evidence>
<accession>A0A9P1BIR5</accession>
<feature type="transmembrane region" description="Helical" evidence="1">
    <location>
        <begin position="674"/>
        <end position="693"/>
    </location>
</feature>
<keyword evidence="1" id="KW-1133">Transmembrane helix</keyword>